<accession>A0ABQ2S874</accession>
<evidence type="ECO:0000256" key="1">
    <source>
        <dbReference type="SAM" id="SignalP"/>
    </source>
</evidence>
<dbReference type="PANTHER" id="PTHR21666:SF287">
    <property type="entry name" value="CYTOPLASMIC MEMBRANE PROTEIN"/>
    <property type="match status" value="1"/>
</dbReference>
<dbReference type="CDD" id="cd00118">
    <property type="entry name" value="LysM"/>
    <property type="match status" value="1"/>
</dbReference>
<dbReference type="Gene3D" id="3.10.350.10">
    <property type="entry name" value="LysM domain"/>
    <property type="match status" value="1"/>
</dbReference>
<feature type="domain" description="LysM" evidence="2">
    <location>
        <begin position="23"/>
        <end position="66"/>
    </location>
</feature>
<dbReference type="Pfam" id="PF01551">
    <property type="entry name" value="Peptidase_M23"/>
    <property type="match status" value="1"/>
</dbReference>
<dbReference type="InterPro" id="IPR018392">
    <property type="entry name" value="LysM"/>
</dbReference>
<gene>
    <name evidence="3" type="ORF">GCM10008960_37040</name>
</gene>
<dbReference type="CDD" id="cd12797">
    <property type="entry name" value="M23_peptidase"/>
    <property type="match status" value="1"/>
</dbReference>
<evidence type="ECO:0000259" key="2">
    <source>
        <dbReference type="PROSITE" id="PS51782"/>
    </source>
</evidence>
<feature type="chain" id="PRO_5046890949" evidence="1">
    <location>
        <begin position="25"/>
        <end position="357"/>
    </location>
</feature>
<dbReference type="InterPro" id="IPR050570">
    <property type="entry name" value="Cell_wall_metabolism_enzyme"/>
</dbReference>
<evidence type="ECO:0000313" key="4">
    <source>
        <dbReference type="Proteomes" id="UP000644548"/>
    </source>
</evidence>
<organism evidence="3 4">
    <name type="scientific">Deinococcus sedimenti</name>
    <dbReference type="NCBI Taxonomy" id="1867090"/>
    <lineage>
        <taxon>Bacteria</taxon>
        <taxon>Thermotogati</taxon>
        <taxon>Deinococcota</taxon>
        <taxon>Deinococci</taxon>
        <taxon>Deinococcales</taxon>
        <taxon>Deinococcaceae</taxon>
        <taxon>Deinococcus</taxon>
    </lineage>
</organism>
<dbReference type="SMART" id="SM00257">
    <property type="entry name" value="LysM"/>
    <property type="match status" value="1"/>
</dbReference>
<sequence length="357" mass="37964">MSRVFSVRRAVLLATALLWTGAAAYTVKSGDTLSSLARTYRTTVAELTRLNGLTGTTLDVGQLLRLPGEAGPPSPVSGAPSTPDLAGLTVTAPATLREGDAFVLRLSGARAPLARVRFSSEAGEQVRFPAETLTPIAAGDGMFVVLGRVDLGKTTPLEYEVELEGSVMRRSIPVTGLAQPIQRLNLPASVNAKLADPARAAEDAAVEQVYTRRTPPLWTRPFQDALSRRTRSSAFGQPRTYEAGGPVDYHLGTDYPAAAGTPVRAVNDGTVVMAGMYLVRGGLVIIDHGGGVSSLYFHQRRVTVKVGQQVSRGDPIGEVGSTGLSTGPHLHLELRVRGQATDPANWMNRLWPTPPNR</sequence>
<evidence type="ECO:0000313" key="3">
    <source>
        <dbReference type="EMBL" id="GGS07181.1"/>
    </source>
</evidence>
<reference evidence="4" key="1">
    <citation type="journal article" date="2019" name="Int. J. Syst. Evol. Microbiol.">
        <title>The Global Catalogue of Microorganisms (GCM) 10K type strain sequencing project: providing services to taxonomists for standard genome sequencing and annotation.</title>
        <authorList>
            <consortium name="The Broad Institute Genomics Platform"/>
            <consortium name="The Broad Institute Genome Sequencing Center for Infectious Disease"/>
            <person name="Wu L."/>
            <person name="Ma J."/>
        </authorList>
    </citation>
    <scope>NUCLEOTIDE SEQUENCE [LARGE SCALE GENOMIC DNA]</scope>
    <source>
        <strain evidence="4">JCM 31405</strain>
    </source>
</reference>
<dbReference type="Proteomes" id="UP000644548">
    <property type="component" value="Unassembled WGS sequence"/>
</dbReference>
<proteinExistence type="predicted"/>
<dbReference type="InterPro" id="IPR036779">
    <property type="entry name" value="LysM_dom_sf"/>
</dbReference>
<dbReference type="InterPro" id="IPR016047">
    <property type="entry name" value="M23ase_b-sheet_dom"/>
</dbReference>
<dbReference type="InterPro" id="IPR011055">
    <property type="entry name" value="Dup_hybrid_motif"/>
</dbReference>
<protein>
    <submittedName>
        <fullName evidence="3">Peptidase M23</fullName>
    </submittedName>
</protein>
<name>A0ABQ2S874_9DEIO</name>
<dbReference type="PANTHER" id="PTHR21666">
    <property type="entry name" value="PEPTIDASE-RELATED"/>
    <property type="match status" value="1"/>
</dbReference>
<feature type="signal peptide" evidence="1">
    <location>
        <begin position="1"/>
        <end position="24"/>
    </location>
</feature>
<dbReference type="Pfam" id="PF01476">
    <property type="entry name" value="LysM"/>
    <property type="match status" value="1"/>
</dbReference>
<dbReference type="SUPFAM" id="SSF51261">
    <property type="entry name" value="Duplicated hybrid motif"/>
    <property type="match status" value="1"/>
</dbReference>
<comment type="caution">
    <text evidence="3">The sequence shown here is derived from an EMBL/GenBank/DDBJ whole genome shotgun (WGS) entry which is preliminary data.</text>
</comment>
<dbReference type="PROSITE" id="PS51782">
    <property type="entry name" value="LYSM"/>
    <property type="match status" value="1"/>
</dbReference>
<keyword evidence="1" id="KW-0732">Signal</keyword>
<dbReference type="SUPFAM" id="SSF54106">
    <property type="entry name" value="LysM domain"/>
    <property type="match status" value="1"/>
</dbReference>
<dbReference type="Gene3D" id="2.70.70.10">
    <property type="entry name" value="Glucose Permease (Domain IIA)"/>
    <property type="match status" value="1"/>
</dbReference>
<dbReference type="RefSeq" id="WP_189074651.1">
    <property type="nucleotide sequence ID" value="NZ_BMQN01000018.1"/>
</dbReference>
<dbReference type="EMBL" id="BMQN01000018">
    <property type="protein sequence ID" value="GGS07181.1"/>
    <property type="molecule type" value="Genomic_DNA"/>
</dbReference>
<keyword evidence="4" id="KW-1185">Reference proteome</keyword>